<evidence type="ECO:0000313" key="2">
    <source>
        <dbReference type="EMBL" id="QIT48301.1"/>
    </source>
</evidence>
<name>A0AAE6YEV0_STRAT</name>
<dbReference type="AlphaFoldDB" id="A0AAE6YEV0"/>
<dbReference type="Pfam" id="PF13191">
    <property type="entry name" value="AAA_16"/>
    <property type="match status" value="1"/>
</dbReference>
<dbReference type="InterPro" id="IPR041664">
    <property type="entry name" value="AAA_16"/>
</dbReference>
<evidence type="ECO:0000313" key="3">
    <source>
        <dbReference type="Proteomes" id="UP000502504"/>
    </source>
</evidence>
<dbReference type="EMBL" id="CP050692">
    <property type="protein sequence ID" value="QIT48301.1"/>
    <property type="molecule type" value="Genomic_DNA"/>
</dbReference>
<gene>
    <name evidence="2" type="ORF">HCX60_36205</name>
</gene>
<organism evidence="2 3">
    <name type="scientific">Streptomyces antibioticus</name>
    <dbReference type="NCBI Taxonomy" id="1890"/>
    <lineage>
        <taxon>Bacteria</taxon>
        <taxon>Bacillati</taxon>
        <taxon>Actinomycetota</taxon>
        <taxon>Actinomycetes</taxon>
        <taxon>Kitasatosporales</taxon>
        <taxon>Streptomycetaceae</taxon>
        <taxon>Streptomyces</taxon>
    </lineage>
</organism>
<dbReference type="InterPro" id="IPR027417">
    <property type="entry name" value="P-loop_NTPase"/>
</dbReference>
<dbReference type="Proteomes" id="UP000502504">
    <property type="component" value="Chromosome"/>
</dbReference>
<sequence length="652" mass="68854">MWKCVAGAPVAPAYGGEPVGGLVGRETESAALWDLLAGHHLVTVTGRAGVGKSRLAATAARRANGPWRRVVHVRWQDNEFANGPGNGLFHGPGNGPGAAGTSDAYDGPDAPGALAAAVHRALTGRRPRPGEAGTAGLARLLPPVGGLLFLDDVDPVQHECMGLVQRLLVAVPGLRVLVTSRRALGLGEEQVLVVPPLTTSAPEDGNGHAAAVELFLRRARAVVEGFRPGAEGVRAVEAICRSLEGVPHAIELAAEQVARQPVAELADVLERHQCWLRSERPLLRRHRSLRDTVGTSYALSEREARIVWGRASALAGAFDESTAVFLCAGGTVAPHAVPSLLARLAAIHVLEPVREPGGPRPPRYRMTRAAQDFGHERLREAGELEAALERRASRCRQLTAVAQHLWTSGCESQAVRLVHEEQEEVTALLRVAVHRAVHAETALETVTGLWFWWVVHGHAREGLDLLTRLLPLCPADSAATAPGRWLAAWLSAEHDPRTARVLLGRAWPGAVLAGDDATLGHIAHVHGVIALREGDARTAAEQFAQAAALIPPHTPNGPSAAVSLAAQALAEASFAPGAARRSAHRALAGPGVRGDAWATLTARYVQALLDHRSGRGVRARTRALRALGAVDRDLPAPHGHAALCALVAEIGT</sequence>
<proteinExistence type="predicted"/>
<feature type="domain" description="Orc1-like AAA ATPase" evidence="1">
    <location>
        <begin position="22"/>
        <end position="168"/>
    </location>
</feature>
<dbReference type="PANTHER" id="PTHR47691">
    <property type="entry name" value="REGULATOR-RELATED"/>
    <property type="match status" value="1"/>
</dbReference>
<dbReference type="RefSeq" id="WP_078636492.1">
    <property type="nucleotide sequence ID" value="NZ_CM007717.1"/>
</dbReference>
<dbReference type="PANTHER" id="PTHR47691:SF3">
    <property type="entry name" value="HTH-TYPE TRANSCRIPTIONAL REGULATOR RV0890C-RELATED"/>
    <property type="match status" value="1"/>
</dbReference>
<dbReference type="SUPFAM" id="SSF52540">
    <property type="entry name" value="P-loop containing nucleoside triphosphate hydrolases"/>
    <property type="match status" value="1"/>
</dbReference>
<protein>
    <recommendedName>
        <fullName evidence="1">Orc1-like AAA ATPase domain-containing protein</fullName>
    </recommendedName>
</protein>
<accession>A0AAE6YEV0</accession>
<dbReference type="Gene3D" id="3.40.50.300">
    <property type="entry name" value="P-loop containing nucleotide triphosphate hydrolases"/>
    <property type="match status" value="1"/>
</dbReference>
<evidence type="ECO:0000259" key="1">
    <source>
        <dbReference type="Pfam" id="PF13191"/>
    </source>
</evidence>
<reference evidence="2 3" key="1">
    <citation type="submission" date="2020-03" db="EMBL/GenBank/DDBJ databases">
        <title>Is there a link between lipid content and antibiotic production in Streptomyces?</title>
        <authorList>
            <person name="David M."/>
            <person name="Lejeune C."/>
            <person name="Abreu S."/>
            <person name="Thibessard A."/>
            <person name="Leblond P."/>
            <person name="Chaminade P."/>
            <person name="Virolle M.-J."/>
        </authorList>
    </citation>
    <scope>NUCLEOTIDE SEQUENCE [LARGE SCALE GENOMIC DNA]</scope>
    <source>
        <strain evidence="2 3">DSM 41481</strain>
    </source>
</reference>